<feature type="region of interest" description="Disordered" evidence="3">
    <location>
        <begin position="79"/>
        <end position="166"/>
    </location>
</feature>
<protein>
    <recommendedName>
        <fullName evidence="4">Putative zinc-finger domain-containing protein</fullName>
    </recommendedName>
</protein>
<gene>
    <name evidence="5" type="ORF">GCM10010411_41140</name>
</gene>
<dbReference type="Gene3D" id="1.10.10.1320">
    <property type="entry name" value="Anti-sigma factor, zinc-finger domain"/>
    <property type="match status" value="1"/>
</dbReference>
<evidence type="ECO:0000256" key="2">
    <source>
        <dbReference type="ARBA" id="ARBA00023163"/>
    </source>
</evidence>
<evidence type="ECO:0000256" key="1">
    <source>
        <dbReference type="ARBA" id="ARBA00023015"/>
    </source>
</evidence>
<keyword evidence="6" id="KW-1185">Reference proteome</keyword>
<keyword evidence="1" id="KW-0805">Transcription regulation</keyword>
<evidence type="ECO:0000313" key="5">
    <source>
        <dbReference type="EMBL" id="GAA2602950.1"/>
    </source>
</evidence>
<dbReference type="RefSeq" id="WP_344543134.1">
    <property type="nucleotide sequence ID" value="NZ_BAAATD010000005.1"/>
</dbReference>
<keyword evidence="2" id="KW-0804">Transcription</keyword>
<sequence length="250" mass="25691">MSCLGERLTALVDGELGHEERDRALTHLARCERCRVEADALRRLKGRLRGLADLPLIDGGDDLPSGDLLSRLRAMGAGAGMGPGTGPGAGTGAPGGGAPGDGVPRQGAPREGVPREGIVPPIGRPSPVRPPLLRNGAPRDRSPLASRPRDNRPVGRAAAGRGSGRGMGMSMGAGAVLAHRAPRRRYLAVGAATLFLGLGTASYIAGGEREAPTVTPAFDRFAVEHALTSGDVPLTDPVNEDTPARLSPEP</sequence>
<feature type="compositionally biased region" description="Basic and acidic residues" evidence="3">
    <location>
        <begin position="137"/>
        <end position="153"/>
    </location>
</feature>
<name>A0ABN3PYZ7_9ACTN</name>
<proteinExistence type="predicted"/>
<evidence type="ECO:0000313" key="6">
    <source>
        <dbReference type="Proteomes" id="UP001501509"/>
    </source>
</evidence>
<feature type="compositionally biased region" description="Gly residues" evidence="3">
    <location>
        <begin position="79"/>
        <end position="100"/>
    </location>
</feature>
<dbReference type="Pfam" id="PF13490">
    <property type="entry name" value="zf-HC2"/>
    <property type="match status" value="1"/>
</dbReference>
<evidence type="ECO:0000256" key="3">
    <source>
        <dbReference type="SAM" id="MobiDB-lite"/>
    </source>
</evidence>
<organism evidence="5 6">
    <name type="scientific">Actinomadura fulvescens</name>
    <dbReference type="NCBI Taxonomy" id="46160"/>
    <lineage>
        <taxon>Bacteria</taxon>
        <taxon>Bacillati</taxon>
        <taxon>Actinomycetota</taxon>
        <taxon>Actinomycetes</taxon>
        <taxon>Streptosporangiales</taxon>
        <taxon>Thermomonosporaceae</taxon>
        <taxon>Actinomadura</taxon>
    </lineage>
</organism>
<dbReference type="EMBL" id="BAAATD010000005">
    <property type="protein sequence ID" value="GAA2602950.1"/>
    <property type="molecule type" value="Genomic_DNA"/>
</dbReference>
<dbReference type="Proteomes" id="UP001501509">
    <property type="component" value="Unassembled WGS sequence"/>
</dbReference>
<reference evidence="5 6" key="1">
    <citation type="journal article" date="2019" name="Int. J. Syst. Evol. Microbiol.">
        <title>The Global Catalogue of Microorganisms (GCM) 10K type strain sequencing project: providing services to taxonomists for standard genome sequencing and annotation.</title>
        <authorList>
            <consortium name="The Broad Institute Genomics Platform"/>
            <consortium name="The Broad Institute Genome Sequencing Center for Infectious Disease"/>
            <person name="Wu L."/>
            <person name="Ma J."/>
        </authorList>
    </citation>
    <scope>NUCLEOTIDE SEQUENCE [LARGE SCALE GENOMIC DNA]</scope>
    <source>
        <strain evidence="5 6">JCM 6833</strain>
    </source>
</reference>
<accession>A0ABN3PYZ7</accession>
<dbReference type="InterPro" id="IPR041916">
    <property type="entry name" value="Anti_sigma_zinc_sf"/>
</dbReference>
<feature type="domain" description="Putative zinc-finger" evidence="4">
    <location>
        <begin position="6"/>
        <end position="35"/>
    </location>
</feature>
<comment type="caution">
    <text evidence="5">The sequence shown here is derived from an EMBL/GenBank/DDBJ whole genome shotgun (WGS) entry which is preliminary data.</text>
</comment>
<feature type="region of interest" description="Disordered" evidence="3">
    <location>
        <begin position="228"/>
        <end position="250"/>
    </location>
</feature>
<dbReference type="InterPro" id="IPR027383">
    <property type="entry name" value="Znf_put"/>
</dbReference>
<evidence type="ECO:0000259" key="4">
    <source>
        <dbReference type="Pfam" id="PF13490"/>
    </source>
</evidence>